<dbReference type="Pfam" id="PF13246">
    <property type="entry name" value="Cation_ATPase"/>
    <property type="match status" value="1"/>
</dbReference>
<feature type="transmembrane region" description="Helical" evidence="11">
    <location>
        <begin position="1056"/>
        <end position="1074"/>
    </location>
</feature>
<dbReference type="Proteomes" id="UP000179807">
    <property type="component" value="Unassembled WGS sequence"/>
</dbReference>
<dbReference type="SFLD" id="SFLDF00027">
    <property type="entry name" value="p-type_atpase"/>
    <property type="match status" value="1"/>
</dbReference>
<evidence type="ECO:0000256" key="11">
    <source>
        <dbReference type="SAM" id="Phobius"/>
    </source>
</evidence>
<dbReference type="InterPro" id="IPR006544">
    <property type="entry name" value="P-type_TPase_V"/>
</dbReference>
<protein>
    <submittedName>
        <fullName evidence="14">Cation-transporting ATPase 13A1</fullName>
    </submittedName>
</protein>
<dbReference type="PRINTS" id="PR00119">
    <property type="entry name" value="CATATPASE"/>
</dbReference>
<evidence type="ECO:0000256" key="5">
    <source>
        <dbReference type="ARBA" id="ARBA00022741"/>
    </source>
</evidence>
<dbReference type="SFLD" id="SFLDS00003">
    <property type="entry name" value="Haloacid_Dehalogenase"/>
    <property type="match status" value="1"/>
</dbReference>
<feature type="transmembrane region" description="Helical" evidence="11">
    <location>
        <begin position="906"/>
        <end position="923"/>
    </location>
</feature>
<evidence type="ECO:0000256" key="4">
    <source>
        <dbReference type="ARBA" id="ARBA00022723"/>
    </source>
</evidence>
<dbReference type="PANTHER" id="PTHR45630">
    <property type="entry name" value="CATION-TRANSPORTING ATPASE-RELATED"/>
    <property type="match status" value="1"/>
</dbReference>
<dbReference type="InterPro" id="IPR008250">
    <property type="entry name" value="ATPase_P-typ_transduc_dom_A_sf"/>
</dbReference>
<dbReference type="SUPFAM" id="SSF81660">
    <property type="entry name" value="Metal cation-transporting ATPase, ATP-binding domain N"/>
    <property type="match status" value="1"/>
</dbReference>
<feature type="domain" description="Cation-transporting P-type ATPase N-terminal" evidence="13">
    <location>
        <begin position="165"/>
        <end position="214"/>
    </location>
</feature>
<dbReference type="RefSeq" id="XP_068354089.1">
    <property type="nucleotide sequence ID" value="XM_068508383.1"/>
</dbReference>
<dbReference type="GO" id="GO:0005524">
    <property type="term" value="F:ATP binding"/>
    <property type="evidence" value="ECO:0007669"/>
    <property type="project" value="UniProtKB-KW"/>
</dbReference>
<keyword evidence="7" id="KW-0460">Magnesium</keyword>
<keyword evidence="3 11" id="KW-0812">Transmembrane</keyword>
<dbReference type="Gene3D" id="3.40.1110.10">
    <property type="entry name" value="Calcium-transporting ATPase, cytoplasmic domain N"/>
    <property type="match status" value="1"/>
</dbReference>
<evidence type="ECO:0000256" key="10">
    <source>
        <dbReference type="ARBA" id="ARBA00023136"/>
    </source>
</evidence>
<dbReference type="GO" id="GO:0016887">
    <property type="term" value="F:ATP hydrolysis activity"/>
    <property type="evidence" value="ECO:0007669"/>
    <property type="project" value="InterPro"/>
</dbReference>
<dbReference type="InterPro" id="IPR036412">
    <property type="entry name" value="HAD-like_sf"/>
</dbReference>
<feature type="domain" description="P-type ATPase A" evidence="12">
    <location>
        <begin position="260"/>
        <end position="383"/>
    </location>
</feature>
<evidence type="ECO:0000256" key="9">
    <source>
        <dbReference type="ARBA" id="ARBA00022989"/>
    </source>
</evidence>
<name>A0A1J4JP95_9EUKA</name>
<feature type="transmembrane region" description="Helical" evidence="11">
    <location>
        <begin position="399"/>
        <end position="421"/>
    </location>
</feature>
<feature type="transmembrane region" description="Helical" evidence="11">
    <location>
        <begin position="18"/>
        <end position="36"/>
    </location>
</feature>
<dbReference type="AlphaFoldDB" id="A0A1J4JP95"/>
<dbReference type="GO" id="GO:0019829">
    <property type="term" value="F:ATPase-coupled monoatomic cation transmembrane transporter activity"/>
    <property type="evidence" value="ECO:0007669"/>
    <property type="project" value="TreeGrafter"/>
</dbReference>
<keyword evidence="9 11" id="KW-1133">Transmembrane helix</keyword>
<accession>A0A1J4JP95</accession>
<evidence type="ECO:0000256" key="3">
    <source>
        <dbReference type="ARBA" id="ARBA00022692"/>
    </source>
</evidence>
<keyword evidence="4" id="KW-0479">Metal-binding</keyword>
<gene>
    <name evidence="14" type="ORF">TRFO_32214</name>
</gene>
<feature type="transmembrane region" description="Helical" evidence="11">
    <location>
        <begin position="1019"/>
        <end position="1036"/>
    </location>
</feature>
<evidence type="ECO:0000256" key="1">
    <source>
        <dbReference type="ARBA" id="ARBA00004141"/>
    </source>
</evidence>
<evidence type="ECO:0000256" key="8">
    <source>
        <dbReference type="ARBA" id="ARBA00022967"/>
    </source>
</evidence>
<evidence type="ECO:0000259" key="13">
    <source>
        <dbReference type="Pfam" id="PF00690"/>
    </source>
</evidence>
<evidence type="ECO:0000256" key="7">
    <source>
        <dbReference type="ARBA" id="ARBA00022842"/>
    </source>
</evidence>
<dbReference type="InterPro" id="IPR004014">
    <property type="entry name" value="ATPase_P-typ_cation-transptr_N"/>
</dbReference>
<proteinExistence type="inferred from homology"/>
<dbReference type="InterPro" id="IPR023299">
    <property type="entry name" value="ATPase_P-typ_cyto_dom_N"/>
</dbReference>
<dbReference type="SUPFAM" id="SSF81653">
    <property type="entry name" value="Calcium ATPase, transduction domain A"/>
    <property type="match status" value="1"/>
</dbReference>
<dbReference type="SUPFAM" id="SSF56784">
    <property type="entry name" value="HAD-like"/>
    <property type="match status" value="1"/>
</dbReference>
<keyword evidence="15" id="KW-1185">Reference proteome</keyword>
<feature type="transmembrane region" description="Helical" evidence="11">
    <location>
        <begin position="938"/>
        <end position="960"/>
    </location>
</feature>
<evidence type="ECO:0000259" key="12">
    <source>
        <dbReference type="Pfam" id="PF00122"/>
    </source>
</evidence>
<reference evidence="14" key="1">
    <citation type="submission" date="2016-10" db="EMBL/GenBank/DDBJ databases">
        <authorList>
            <person name="Benchimol M."/>
            <person name="Almeida L.G."/>
            <person name="Vasconcelos A.T."/>
            <person name="Perreira-Neves A."/>
            <person name="Rosa I.A."/>
            <person name="Tasca T."/>
            <person name="Bogo M.R."/>
            <person name="de Souza W."/>
        </authorList>
    </citation>
    <scope>NUCLEOTIDE SEQUENCE [LARGE SCALE GENOMIC DNA]</scope>
    <source>
        <strain evidence="14">K</strain>
    </source>
</reference>
<dbReference type="SFLD" id="SFLDG00002">
    <property type="entry name" value="C1.7:_P-type_atpase_like"/>
    <property type="match status" value="1"/>
</dbReference>
<dbReference type="GO" id="GO:0005789">
    <property type="term" value="C:endoplasmic reticulum membrane"/>
    <property type="evidence" value="ECO:0007669"/>
    <property type="project" value="TreeGrafter"/>
</dbReference>
<dbReference type="Gene3D" id="2.70.150.10">
    <property type="entry name" value="Calcium-transporting ATPase, cytoplasmic transduction domain A"/>
    <property type="match status" value="1"/>
</dbReference>
<dbReference type="GeneID" id="94843087"/>
<comment type="subcellular location">
    <subcellularLocation>
        <location evidence="1">Membrane</location>
        <topology evidence="1">Multi-pass membrane protein</topology>
    </subcellularLocation>
</comment>
<dbReference type="PANTHER" id="PTHR45630:SF7">
    <property type="entry name" value="ENDOPLASMIC RETICULUM TRANSMEMBRANE HELIX TRANSLOCASE"/>
    <property type="match status" value="1"/>
</dbReference>
<dbReference type="GO" id="GO:0046872">
    <property type="term" value="F:metal ion binding"/>
    <property type="evidence" value="ECO:0007669"/>
    <property type="project" value="UniProtKB-KW"/>
</dbReference>
<keyword evidence="10 11" id="KW-0472">Membrane</keyword>
<dbReference type="GO" id="GO:0015662">
    <property type="term" value="F:P-type ion transporter activity"/>
    <property type="evidence" value="ECO:0007669"/>
    <property type="project" value="TreeGrafter"/>
</dbReference>
<keyword evidence="6" id="KW-0067">ATP-binding</keyword>
<dbReference type="InterPro" id="IPR023298">
    <property type="entry name" value="ATPase_P-typ_TM_dom_sf"/>
</dbReference>
<comment type="caution">
    <text evidence="14">The sequence shown here is derived from an EMBL/GenBank/DDBJ whole genome shotgun (WGS) entry which is preliminary data.</text>
</comment>
<feature type="transmembrane region" description="Helical" evidence="11">
    <location>
        <begin position="875"/>
        <end position="894"/>
    </location>
</feature>
<dbReference type="EMBL" id="MLAK01000930">
    <property type="protein sequence ID" value="OHT00953.1"/>
    <property type="molecule type" value="Genomic_DNA"/>
</dbReference>
<dbReference type="InterPro" id="IPR023214">
    <property type="entry name" value="HAD_sf"/>
</dbReference>
<dbReference type="VEuPathDB" id="TrichDB:TRFO_32214"/>
<dbReference type="GO" id="GO:0006874">
    <property type="term" value="P:intracellular calcium ion homeostasis"/>
    <property type="evidence" value="ECO:0007669"/>
    <property type="project" value="TreeGrafter"/>
</dbReference>
<dbReference type="InterPro" id="IPR001757">
    <property type="entry name" value="P_typ_ATPase"/>
</dbReference>
<evidence type="ECO:0000256" key="6">
    <source>
        <dbReference type="ARBA" id="ARBA00022840"/>
    </source>
</evidence>
<dbReference type="Pfam" id="PF00690">
    <property type="entry name" value="Cation_ATPase_N"/>
    <property type="match status" value="1"/>
</dbReference>
<evidence type="ECO:0000313" key="15">
    <source>
        <dbReference type="Proteomes" id="UP000179807"/>
    </source>
</evidence>
<dbReference type="SUPFAM" id="SSF81665">
    <property type="entry name" value="Calcium ATPase, transmembrane domain M"/>
    <property type="match status" value="1"/>
</dbReference>
<keyword evidence="5" id="KW-0547">Nucleotide-binding</keyword>
<dbReference type="Pfam" id="PF00122">
    <property type="entry name" value="E1-E2_ATPase"/>
    <property type="match status" value="1"/>
</dbReference>
<dbReference type="NCBIfam" id="TIGR01494">
    <property type="entry name" value="ATPase_P-type"/>
    <property type="match status" value="1"/>
</dbReference>
<dbReference type="OrthoDB" id="48943at2759"/>
<comment type="similarity">
    <text evidence="2">Belongs to the cation transport ATPase (P-type) (TC 3.A.3) family. Type V subfamily.</text>
</comment>
<dbReference type="InterPro" id="IPR044492">
    <property type="entry name" value="P_typ_ATPase_HD_dom"/>
</dbReference>
<organism evidence="14 15">
    <name type="scientific">Tritrichomonas foetus</name>
    <dbReference type="NCBI Taxonomy" id="1144522"/>
    <lineage>
        <taxon>Eukaryota</taxon>
        <taxon>Metamonada</taxon>
        <taxon>Parabasalia</taxon>
        <taxon>Tritrichomonadida</taxon>
        <taxon>Tritrichomonadidae</taxon>
        <taxon>Tritrichomonas</taxon>
    </lineage>
</organism>
<dbReference type="Gene3D" id="3.40.50.1000">
    <property type="entry name" value="HAD superfamily/HAD-like"/>
    <property type="match status" value="1"/>
</dbReference>
<sequence length="1164" mass="131996">MVESVFLRRRPIYKRWDIIPFLLIFPMLLSPCVFQIKECWIEEEPDYPSNSTFAFLFDHIDVEKLEPHTITVMLPIILALLQAILLLIPYWNVNIRRKLHFDAATIEHATHVAFYPGKHRGSPGIVPLIREKNKEPYTNFQQKRREWDGTHWRSIKYPSNLKISEYLHSKGLTETEASKRLLYYGQNNYNIPVPSFTEILIDQLRTPLFAFQIFTNLLYLIDDYISTPLMNILMTVFMESATVRNRQSSFLELRGAETPPIALHVKRNGEWKKTTSDLLVPGDLIVLDQETLCPCDIIIVSGRAVMNEAMLTGESTPQVKESCSMLPLEKNLNTATERKCIMYGGTTIEQIIPSEEKGLPAKGVVGVVLATGLGSAQGKLIRTILFSADKFSVESKDTYYVLIFLAIFSLFSAGYFAYYSFNAHTVSTFRTIAQVMLIIATTIPPDISMQLNCTVTTTLLALSKCKIFCTEPYRITFAGTATTCCFDKTGTLTAEEYKLIGVDNMNAPPAPKGAIITGHYFNNKNNMPLEPLMVIGGCHSLVRGKYGQLVGDSLEASALSSMRFKLLNNTVTNSRMKLTIVKTYHFTSELRKMTTICHNEDQNKLYALMKGAPETIKEILDEVPENYDETCRKYTKQGCRVLALAYREVANIDANTPRSTIECHMKFAGFILFSAAIKRGSEDTVVALLKSQHRVIIITGDDPLTACHVAKVLHIAKNPTEIHDLKITDEDGKEIKSDMAKHTLCYTGRALENSTPEEFEFAVKHCNIFARMSPQMKANIITKLNDLGEHTMMCGDGTNDVSALKQADVGLGLVEEEPEQDEETKSIMESLDEKPVANLGAASIAAPFVSKRPTISGIIDIIRFGRSTLTSNQDLFKQFALTSLTFACQLSILYVENVRFGERQNFIFSLFTMVAQFSIAWAIPRRRLSVERPFPNLFNYYFVSSVLLQFFSHMFFMILTHKLVFDSGFKLSKFNFYSKFTPNLLNTAMYIFKSEIEINTILCNFRGAPFMQSFSENKSLLLGTFLSALIMVIMLADFNPQITNLFQLVSFPSKSFQFHMAMYCILDFVISLMSEKISLYIFSKINQKRFEGKVDQEIIDDLEDYIEIDDDILPESVHEFGLMEMAKSQMLMQQQIAMKNKEASIREKKKEEVTRKAIEEAKGK</sequence>
<evidence type="ECO:0000313" key="14">
    <source>
        <dbReference type="EMBL" id="OHT00953.1"/>
    </source>
</evidence>
<evidence type="ECO:0000256" key="2">
    <source>
        <dbReference type="ARBA" id="ARBA00006000"/>
    </source>
</evidence>
<feature type="transmembrane region" description="Helical" evidence="11">
    <location>
        <begin position="72"/>
        <end position="91"/>
    </location>
</feature>
<keyword evidence="8" id="KW-1278">Translocase</keyword>
<dbReference type="InterPro" id="IPR059000">
    <property type="entry name" value="ATPase_P-type_domA"/>
</dbReference>